<comment type="catalytic activity">
    <reaction evidence="8">
        <text>L-threonyl-[protein] + ATP = O-phospho-L-threonyl-[protein] + ADP + H(+)</text>
        <dbReference type="Rhea" id="RHEA:46608"/>
        <dbReference type="Rhea" id="RHEA-COMP:11060"/>
        <dbReference type="Rhea" id="RHEA-COMP:11605"/>
        <dbReference type="ChEBI" id="CHEBI:15378"/>
        <dbReference type="ChEBI" id="CHEBI:30013"/>
        <dbReference type="ChEBI" id="CHEBI:30616"/>
        <dbReference type="ChEBI" id="CHEBI:61977"/>
        <dbReference type="ChEBI" id="CHEBI:456216"/>
        <dbReference type="EC" id="2.7.11.1"/>
    </reaction>
</comment>
<keyword evidence="11" id="KW-0472">Membrane</keyword>
<dbReference type="Gene3D" id="3.30.200.20">
    <property type="entry name" value="Phosphorylase Kinase, domain 1"/>
    <property type="match status" value="1"/>
</dbReference>
<accession>A0A1M5JB99</accession>
<keyword evidence="3" id="KW-0808">Transferase</keyword>
<dbReference type="InterPro" id="IPR011009">
    <property type="entry name" value="Kinase-like_dom_sf"/>
</dbReference>
<dbReference type="PANTHER" id="PTHR43289:SF6">
    <property type="entry name" value="SERINE_THREONINE-PROTEIN KINASE NEKL-3"/>
    <property type="match status" value="1"/>
</dbReference>
<dbReference type="SUPFAM" id="SSF56112">
    <property type="entry name" value="Protein kinase-like (PK-like)"/>
    <property type="match status" value="1"/>
</dbReference>
<dbReference type="Pfam" id="PF03793">
    <property type="entry name" value="PASTA"/>
    <property type="match status" value="1"/>
</dbReference>
<gene>
    <name evidence="13" type="ORF">SAMN05444351_2412</name>
</gene>
<dbReference type="EC" id="2.7.11.1" evidence="1"/>
<organism evidence="13 14">
    <name type="scientific">Geodermatophilus nigrescens</name>
    <dbReference type="NCBI Taxonomy" id="1070870"/>
    <lineage>
        <taxon>Bacteria</taxon>
        <taxon>Bacillati</taxon>
        <taxon>Actinomycetota</taxon>
        <taxon>Actinomycetes</taxon>
        <taxon>Geodermatophilales</taxon>
        <taxon>Geodermatophilaceae</taxon>
        <taxon>Geodermatophilus</taxon>
    </lineage>
</organism>
<feature type="domain" description="Protein kinase" evidence="12">
    <location>
        <begin position="18"/>
        <end position="279"/>
    </location>
</feature>
<dbReference type="FunFam" id="3.30.200.20:FF:000035">
    <property type="entry name" value="Serine/threonine protein kinase Stk1"/>
    <property type="match status" value="1"/>
</dbReference>
<dbReference type="OrthoDB" id="308915at2"/>
<keyword evidence="11" id="KW-0812">Transmembrane</keyword>
<evidence type="ECO:0000259" key="12">
    <source>
        <dbReference type="PROSITE" id="PS50011"/>
    </source>
</evidence>
<feature type="transmembrane region" description="Helical" evidence="11">
    <location>
        <begin position="346"/>
        <end position="365"/>
    </location>
</feature>
<dbReference type="InterPro" id="IPR005543">
    <property type="entry name" value="PASTA_dom"/>
</dbReference>
<feature type="region of interest" description="Disordered" evidence="10">
    <location>
        <begin position="454"/>
        <end position="505"/>
    </location>
</feature>
<evidence type="ECO:0000256" key="2">
    <source>
        <dbReference type="ARBA" id="ARBA00022527"/>
    </source>
</evidence>
<evidence type="ECO:0000313" key="13">
    <source>
        <dbReference type="EMBL" id="SHG37559.1"/>
    </source>
</evidence>
<comment type="catalytic activity">
    <reaction evidence="9">
        <text>L-seryl-[protein] + ATP = O-phospho-L-seryl-[protein] + ADP + H(+)</text>
        <dbReference type="Rhea" id="RHEA:17989"/>
        <dbReference type="Rhea" id="RHEA-COMP:9863"/>
        <dbReference type="Rhea" id="RHEA-COMP:11604"/>
        <dbReference type="ChEBI" id="CHEBI:15378"/>
        <dbReference type="ChEBI" id="CHEBI:29999"/>
        <dbReference type="ChEBI" id="CHEBI:30616"/>
        <dbReference type="ChEBI" id="CHEBI:83421"/>
        <dbReference type="ChEBI" id="CHEBI:456216"/>
        <dbReference type="EC" id="2.7.11.1"/>
    </reaction>
</comment>
<dbReference type="GO" id="GO:0005524">
    <property type="term" value="F:ATP binding"/>
    <property type="evidence" value="ECO:0007669"/>
    <property type="project" value="UniProtKB-KW"/>
</dbReference>
<evidence type="ECO:0000256" key="11">
    <source>
        <dbReference type="SAM" id="Phobius"/>
    </source>
</evidence>
<evidence type="ECO:0000256" key="1">
    <source>
        <dbReference type="ARBA" id="ARBA00012513"/>
    </source>
</evidence>
<dbReference type="InterPro" id="IPR000719">
    <property type="entry name" value="Prot_kinase_dom"/>
</dbReference>
<sequence length="505" mass="50057">MQQGTDAAPGGRVLGGRYTLLSLLATGGMGQVWRGRDELLRRDVAVKVLRGEFNGDPTFRARFRAEAQHAAGLVHPHIATLFDYGEGADGADGDPVAWLVMELVQGESLAGVLTRGPLDPAEAARLLRDAAAGLGAAHAAGVVHRDVKPGNVLVAADGTVKITDFGIARSAASAALTGTGQVIGTAQYMAPELVSGLPASPASDVYSLGLVGYQCLTGRLPFDGETPMQVALMQVHAQPAPLPETVPAGLRAVVERALDKDPARRFPDGGALRAALAAVPGPAAGAAALARADTAVLGGAVLGGAVLGGAVLGGAVPPPATRVLTPPAPSTPAPGTGSAPRRRRGLLLALGALLAALAVVGVVLANAGDGGDATPAAPTTTSSAPAPAPDPTVAVTAADHVGRPVGEVQQELTARGLQVTLRPVTTADVPDGQVITLDPVGALAPGTVVTVTHAVAPPPAPAPPTTAPAPEAPAEEDDEDEGNGNGNGRGNGNGNGNGRGGRGDD</sequence>
<dbReference type="PROSITE" id="PS50011">
    <property type="entry name" value="PROTEIN_KINASE_DOM"/>
    <property type="match status" value="1"/>
</dbReference>
<dbReference type="FunFam" id="1.10.510.10:FF:000021">
    <property type="entry name" value="Serine/threonine protein kinase"/>
    <property type="match status" value="1"/>
</dbReference>
<dbReference type="CDD" id="cd06577">
    <property type="entry name" value="PASTA_pknB"/>
    <property type="match status" value="1"/>
</dbReference>
<evidence type="ECO:0000256" key="9">
    <source>
        <dbReference type="ARBA" id="ARBA00048679"/>
    </source>
</evidence>
<dbReference type="InterPro" id="IPR008271">
    <property type="entry name" value="Ser/Thr_kinase_AS"/>
</dbReference>
<dbReference type="EMBL" id="FQVX01000002">
    <property type="protein sequence ID" value="SHG37559.1"/>
    <property type="molecule type" value="Genomic_DNA"/>
</dbReference>
<keyword evidence="6 13" id="KW-0418">Kinase</keyword>
<evidence type="ECO:0000256" key="3">
    <source>
        <dbReference type="ARBA" id="ARBA00022679"/>
    </source>
</evidence>
<protein>
    <recommendedName>
        <fullName evidence="1">non-specific serine/threonine protein kinase</fullName>
        <ecNumber evidence="1">2.7.11.1</ecNumber>
    </recommendedName>
</protein>
<dbReference type="RefSeq" id="WP_073420320.1">
    <property type="nucleotide sequence ID" value="NZ_FQVX01000002.1"/>
</dbReference>
<feature type="compositionally biased region" description="Pro residues" evidence="10">
    <location>
        <begin position="456"/>
        <end position="471"/>
    </location>
</feature>
<dbReference type="SMART" id="SM00220">
    <property type="entry name" value="S_TKc"/>
    <property type="match status" value="1"/>
</dbReference>
<evidence type="ECO:0000256" key="10">
    <source>
        <dbReference type="SAM" id="MobiDB-lite"/>
    </source>
</evidence>
<proteinExistence type="predicted"/>
<dbReference type="Gene3D" id="1.10.510.10">
    <property type="entry name" value="Transferase(Phosphotransferase) domain 1"/>
    <property type="match status" value="1"/>
</dbReference>
<dbReference type="PANTHER" id="PTHR43289">
    <property type="entry name" value="MITOGEN-ACTIVATED PROTEIN KINASE KINASE KINASE 20-RELATED"/>
    <property type="match status" value="1"/>
</dbReference>
<dbReference type="GO" id="GO:0045717">
    <property type="term" value="P:negative regulation of fatty acid biosynthetic process"/>
    <property type="evidence" value="ECO:0007669"/>
    <property type="project" value="UniProtKB-ARBA"/>
</dbReference>
<dbReference type="PROSITE" id="PS00108">
    <property type="entry name" value="PROTEIN_KINASE_ST"/>
    <property type="match status" value="1"/>
</dbReference>
<dbReference type="STRING" id="1070870.SAMN05444351_2412"/>
<evidence type="ECO:0000256" key="5">
    <source>
        <dbReference type="ARBA" id="ARBA00022741"/>
    </source>
</evidence>
<keyword evidence="2 13" id="KW-0723">Serine/threonine-protein kinase</keyword>
<keyword evidence="4" id="KW-0677">Repeat</keyword>
<feature type="compositionally biased region" description="Acidic residues" evidence="10">
    <location>
        <begin position="473"/>
        <end position="482"/>
    </location>
</feature>
<dbReference type="Gene3D" id="3.30.10.20">
    <property type="match status" value="1"/>
</dbReference>
<evidence type="ECO:0000256" key="4">
    <source>
        <dbReference type="ARBA" id="ARBA00022737"/>
    </source>
</evidence>
<evidence type="ECO:0000256" key="8">
    <source>
        <dbReference type="ARBA" id="ARBA00047899"/>
    </source>
</evidence>
<dbReference type="Proteomes" id="UP000184471">
    <property type="component" value="Unassembled WGS sequence"/>
</dbReference>
<feature type="region of interest" description="Disordered" evidence="10">
    <location>
        <begin position="371"/>
        <end position="392"/>
    </location>
</feature>
<keyword evidence="14" id="KW-1185">Reference proteome</keyword>
<keyword evidence="11" id="KW-1133">Transmembrane helix</keyword>
<dbReference type="AlphaFoldDB" id="A0A1M5JB99"/>
<dbReference type="CDD" id="cd14014">
    <property type="entry name" value="STKc_PknB_like"/>
    <property type="match status" value="1"/>
</dbReference>
<keyword evidence="5" id="KW-0547">Nucleotide-binding</keyword>
<reference evidence="13 14" key="1">
    <citation type="submission" date="2016-11" db="EMBL/GenBank/DDBJ databases">
        <authorList>
            <person name="Jaros S."/>
            <person name="Januszkiewicz K."/>
            <person name="Wedrychowicz H."/>
        </authorList>
    </citation>
    <scope>NUCLEOTIDE SEQUENCE [LARGE SCALE GENOMIC DNA]</scope>
    <source>
        <strain evidence="13 14">DSM 45408</strain>
    </source>
</reference>
<dbReference type="GO" id="GO:0004674">
    <property type="term" value="F:protein serine/threonine kinase activity"/>
    <property type="evidence" value="ECO:0007669"/>
    <property type="project" value="UniProtKB-KW"/>
</dbReference>
<keyword evidence="7" id="KW-0067">ATP-binding</keyword>
<name>A0A1M5JB99_9ACTN</name>
<evidence type="ECO:0000256" key="6">
    <source>
        <dbReference type="ARBA" id="ARBA00022777"/>
    </source>
</evidence>
<dbReference type="Pfam" id="PF00069">
    <property type="entry name" value="Pkinase"/>
    <property type="match status" value="1"/>
</dbReference>
<evidence type="ECO:0000313" key="14">
    <source>
        <dbReference type="Proteomes" id="UP000184471"/>
    </source>
</evidence>
<evidence type="ECO:0000256" key="7">
    <source>
        <dbReference type="ARBA" id="ARBA00022840"/>
    </source>
</evidence>
<feature type="compositionally biased region" description="Gly residues" evidence="10">
    <location>
        <begin position="483"/>
        <end position="505"/>
    </location>
</feature>